<gene>
    <name evidence="2" type="ORF">KKC1_21680</name>
</gene>
<keyword evidence="1" id="KW-0732">Signal</keyword>
<feature type="non-terminal residue" evidence="2">
    <location>
        <position position="63"/>
    </location>
</feature>
<reference evidence="3" key="1">
    <citation type="journal article" date="2017" name="Appl. Environ. Microbiol.">
        <title>Genomic Analysis of Calderihabitans maritimus KKC1, a Thermophilic, Hydrogenogenic, Carboxydotrophic Bacterium Isolated from Marine Sediment.</title>
        <authorList>
            <person name="Omae K."/>
            <person name="Yoneda Y."/>
            <person name="Fukuyama Y."/>
            <person name="Yoshida T."/>
            <person name="Sako Y."/>
        </authorList>
    </citation>
    <scope>NUCLEOTIDE SEQUENCE [LARGE SCALE GENOMIC DNA]</scope>
    <source>
        <strain evidence="3">KKC1</strain>
    </source>
</reference>
<organism evidence="2 3">
    <name type="scientific">Calderihabitans maritimus</name>
    <dbReference type="NCBI Taxonomy" id="1246530"/>
    <lineage>
        <taxon>Bacteria</taxon>
        <taxon>Bacillati</taxon>
        <taxon>Bacillota</taxon>
        <taxon>Clostridia</taxon>
        <taxon>Neomoorellales</taxon>
        <taxon>Calderihabitantaceae</taxon>
        <taxon>Calderihabitans</taxon>
    </lineage>
</organism>
<sequence>MYQRRKIMVSALILALMVLLTGCGSGATNSEGGQAQEEETRDYFKVGVITSLSGSEVYGGNLT</sequence>
<evidence type="ECO:0000313" key="2">
    <source>
        <dbReference type="EMBL" id="GAW93024.1"/>
    </source>
</evidence>
<dbReference type="Proteomes" id="UP000197032">
    <property type="component" value="Unassembled WGS sequence"/>
</dbReference>
<protein>
    <submittedName>
        <fullName evidence="2">Branched-chain amino acid ABC transporter substrate-binding protein</fullName>
    </submittedName>
</protein>
<evidence type="ECO:0000313" key="3">
    <source>
        <dbReference type="Proteomes" id="UP000197032"/>
    </source>
</evidence>
<name>A0A1Z5HU23_9FIRM</name>
<keyword evidence="3" id="KW-1185">Reference proteome</keyword>
<feature type="signal peptide" evidence="1">
    <location>
        <begin position="1"/>
        <end position="27"/>
    </location>
</feature>
<comment type="caution">
    <text evidence="2">The sequence shown here is derived from an EMBL/GenBank/DDBJ whole genome shotgun (WGS) entry which is preliminary data.</text>
</comment>
<dbReference type="PROSITE" id="PS51257">
    <property type="entry name" value="PROKAR_LIPOPROTEIN"/>
    <property type="match status" value="1"/>
</dbReference>
<feature type="chain" id="PRO_5012622397" evidence="1">
    <location>
        <begin position="28"/>
        <end position="63"/>
    </location>
</feature>
<evidence type="ECO:0000256" key="1">
    <source>
        <dbReference type="SAM" id="SignalP"/>
    </source>
</evidence>
<dbReference type="EMBL" id="BDGJ01000111">
    <property type="protein sequence ID" value="GAW93024.1"/>
    <property type="molecule type" value="Genomic_DNA"/>
</dbReference>
<proteinExistence type="predicted"/>
<dbReference type="AlphaFoldDB" id="A0A1Z5HU23"/>
<accession>A0A1Z5HU23</accession>